<keyword evidence="1" id="KW-0812">Transmembrane</keyword>
<evidence type="ECO:0000313" key="2">
    <source>
        <dbReference type="EMBL" id="KKK80483.1"/>
    </source>
</evidence>
<sequence length="254" mass="27945">YRKVSAALGKEFTRLLMVIGAVAFGWGLLNASFFGVVLYKPLIPVNMSDASRNLVMRISFFMAAIHLCVAQLWQGVVLWPSLKALSKLGWAVFIWGMLGGVLYFVLNEPMGKWWYPLIAGGALAIVFEAPSRNPLKMLGMGLANFPLSLVSAFSDVISYVRLMAVGLASGVMASSFNELAMSTGGWATAIPILIFGHALNLGLAMIAIFAHGVRLNMLEFSNNRHAMERVCLRTIQETISLRRHETWIWHGLAN</sequence>
<feature type="transmembrane region" description="Helical" evidence="1">
    <location>
        <begin position="12"/>
        <end position="38"/>
    </location>
</feature>
<comment type="caution">
    <text evidence="2">The sequence shown here is derived from an EMBL/GenBank/DDBJ whole genome shotgun (WGS) entry which is preliminary data.</text>
</comment>
<organism evidence="2">
    <name type="scientific">marine sediment metagenome</name>
    <dbReference type="NCBI Taxonomy" id="412755"/>
    <lineage>
        <taxon>unclassified sequences</taxon>
        <taxon>metagenomes</taxon>
        <taxon>ecological metagenomes</taxon>
    </lineage>
</organism>
<feature type="transmembrane region" description="Helical" evidence="1">
    <location>
        <begin position="88"/>
        <end position="106"/>
    </location>
</feature>
<feature type="non-terminal residue" evidence="2">
    <location>
        <position position="1"/>
    </location>
</feature>
<keyword evidence="1" id="KW-1133">Transmembrane helix</keyword>
<protein>
    <submittedName>
        <fullName evidence="2">Uncharacterized protein</fullName>
    </submittedName>
</protein>
<dbReference type="EMBL" id="LAZR01053560">
    <property type="protein sequence ID" value="KKK80483.1"/>
    <property type="molecule type" value="Genomic_DNA"/>
</dbReference>
<proteinExistence type="predicted"/>
<feature type="transmembrane region" description="Helical" evidence="1">
    <location>
        <begin position="184"/>
        <end position="210"/>
    </location>
</feature>
<keyword evidence="1" id="KW-0472">Membrane</keyword>
<gene>
    <name evidence="2" type="ORF">LCGC14_2823030</name>
</gene>
<feature type="transmembrane region" description="Helical" evidence="1">
    <location>
        <begin position="112"/>
        <end position="130"/>
    </location>
</feature>
<accession>A0A0F8YG84</accession>
<evidence type="ECO:0000256" key="1">
    <source>
        <dbReference type="SAM" id="Phobius"/>
    </source>
</evidence>
<feature type="transmembrane region" description="Helical" evidence="1">
    <location>
        <begin position="58"/>
        <end position="79"/>
    </location>
</feature>
<dbReference type="AlphaFoldDB" id="A0A0F8YG84"/>
<name>A0A0F8YG84_9ZZZZ</name>
<reference evidence="2" key="1">
    <citation type="journal article" date="2015" name="Nature">
        <title>Complex archaea that bridge the gap between prokaryotes and eukaryotes.</title>
        <authorList>
            <person name="Spang A."/>
            <person name="Saw J.H."/>
            <person name="Jorgensen S.L."/>
            <person name="Zaremba-Niedzwiedzka K."/>
            <person name="Martijn J."/>
            <person name="Lind A.E."/>
            <person name="van Eijk R."/>
            <person name="Schleper C."/>
            <person name="Guy L."/>
            <person name="Ettema T.J."/>
        </authorList>
    </citation>
    <scope>NUCLEOTIDE SEQUENCE</scope>
</reference>